<name>A0ABV4CIL3_9PSEU</name>
<proteinExistence type="predicted"/>
<evidence type="ECO:0000256" key="2">
    <source>
        <dbReference type="ARBA" id="ARBA00022692"/>
    </source>
</evidence>
<keyword evidence="3 5" id="KW-1133">Transmembrane helix</keyword>
<keyword evidence="4 5" id="KW-0472">Membrane</keyword>
<reference evidence="6 7" key="1">
    <citation type="submission" date="2024-08" db="EMBL/GenBank/DDBJ databases">
        <title>Genome mining of Saccharopolyspora cebuensis PGLac3 from Nigerian medicinal plant.</title>
        <authorList>
            <person name="Ezeobiora C.E."/>
            <person name="Igbokwe N.H."/>
            <person name="Amin D.H."/>
            <person name="Mendie U.E."/>
        </authorList>
    </citation>
    <scope>NUCLEOTIDE SEQUENCE [LARGE SCALE GENOMIC DNA]</scope>
    <source>
        <strain evidence="6 7">PGLac3</strain>
    </source>
</reference>
<dbReference type="Proteomes" id="UP001564626">
    <property type="component" value="Unassembled WGS sequence"/>
</dbReference>
<evidence type="ECO:0000313" key="7">
    <source>
        <dbReference type="Proteomes" id="UP001564626"/>
    </source>
</evidence>
<comment type="subcellular location">
    <subcellularLocation>
        <location evidence="1">Membrane</location>
        <topology evidence="1">Multi-pass membrane protein</topology>
    </subcellularLocation>
</comment>
<keyword evidence="7" id="KW-1185">Reference proteome</keyword>
<keyword evidence="2 5" id="KW-0812">Transmembrane</keyword>
<dbReference type="Pfam" id="PF13564">
    <property type="entry name" value="DoxX_2"/>
    <property type="match status" value="1"/>
</dbReference>
<evidence type="ECO:0000313" key="6">
    <source>
        <dbReference type="EMBL" id="MEY8040937.1"/>
    </source>
</evidence>
<organism evidence="6 7">
    <name type="scientific">Saccharopolyspora cebuensis</name>
    <dbReference type="NCBI Taxonomy" id="418759"/>
    <lineage>
        <taxon>Bacteria</taxon>
        <taxon>Bacillati</taxon>
        <taxon>Actinomycetota</taxon>
        <taxon>Actinomycetes</taxon>
        <taxon>Pseudonocardiales</taxon>
        <taxon>Pseudonocardiaceae</taxon>
        <taxon>Saccharopolyspora</taxon>
    </lineage>
</organism>
<evidence type="ECO:0000256" key="5">
    <source>
        <dbReference type="SAM" id="Phobius"/>
    </source>
</evidence>
<feature type="transmembrane region" description="Helical" evidence="5">
    <location>
        <begin position="36"/>
        <end position="56"/>
    </location>
</feature>
<comment type="caution">
    <text evidence="6">The sequence shown here is derived from an EMBL/GenBank/DDBJ whole genome shotgun (WGS) entry which is preliminary data.</text>
</comment>
<accession>A0ABV4CIL3</accession>
<protein>
    <submittedName>
        <fullName evidence="6">DoxX family protein</fullName>
    </submittedName>
</protein>
<gene>
    <name evidence="6" type="ORF">AB8O55_16125</name>
</gene>
<feature type="transmembrane region" description="Helical" evidence="5">
    <location>
        <begin position="63"/>
        <end position="85"/>
    </location>
</feature>
<evidence type="ECO:0000256" key="1">
    <source>
        <dbReference type="ARBA" id="ARBA00004141"/>
    </source>
</evidence>
<feature type="transmembrane region" description="Helical" evidence="5">
    <location>
        <begin position="97"/>
        <end position="115"/>
    </location>
</feature>
<sequence>MRILLGVLSGILALVFLAIGAMKIFNTEVFVGQLGLPSGMVVVLGLLEVAGALGLLAGFKIRVLGAAAAIGLVLMMLGAVGFHVISGDLLQNGLMPVVLLIVAAANAVLQFRIGVRPVAQVRTTTAS</sequence>
<evidence type="ECO:0000256" key="3">
    <source>
        <dbReference type="ARBA" id="ARBA00022989"/>
    </source>
</evidence>
<dbReference type="RefSeq" id="WP_345363738.1">
    <property type="nucleotide sequence ID" value="NZ_BAABII010000010.1"/>
</dbReference>
<evidence type="ECO:0000256" key="4">
    <source>
        <dbReference type="ARBA" id="ARBA00023136"/>
    </source>
</evidence>
<dbReference type="EMBL" id="JBGEHV010000028">
    <property type="protein sequence ID" value="MEY8040937.1"/>
    <property type="molecule type" value="Genomic_DNA"/>
</dbReference>
<dbReference type="InterPro" id="IPR032808">
    <property type="entry name" value="DoxX"/>
</dbReference>